<proteinExistence type="predicted"/>
<comment type="caution">
    <text evidence="1">The sequence shown here is derived from an EMBL/GenBank/DDBJ whole genome shotgun (WGS) entry which is preliminary data.</text>
</comment>
<dbReference type="EMBL" id="NESP01000001">
    <property type="protein sequence ID" value="PUE60735.1"/>
    <property type="molecule type" value="Genomic_DNA"/>
</dbReference>
<dbReference type="InterPro" id="IPR010710">
    <property type="entry name" value="DUF1289"/>
</dbReference>
<dbReference type="AlphaFoldDB" id="A0A315EVC8"/>
<evidence type="ECO:0000313" key="1">
    <source>
        <dbReference type="EMBL" id="PUE60735.1"/>
    </source>
</evidence>
<dbReference type="PANTHER" id="PTHR35175:SF2">
    <property type="entry name" value="DUF1289 DOMAIN-CONTAINING PROTEIN"/>
    <property type="match status" value="1"/>
</dbReference>
<dbReference type="Proteomes" id="UP000251341">
    <property type="component" value="Unassembled WGS sequence"/>
</dbReference>
<evidence type="ECO:0008006" key="3">
    <source>
        <dbReference type="Google" id="ProtNLM"/>
    </source>
</evidence>
<gene>
    <name evidence="1" type="ORF">B9Z44_05465</name>
</gene>
<name>A0A315EVC8_9BURK</name>
<dbReference type="Pfam" id="PF06945">
    <property type="entry name" value="DUF1289"/>
    <property type="match status" value="1"/>
</dbReference>
<dbReference type="RefSeq" id="WP_108402813.1">
    <property type="nucleotide sequence ID" value="NZ_NESP01000001.1"/>
</dbReference>
<protein>
    <recommendedName>
        <fullName evidence="3">DUF1289 domain-containing protein</fullName>
    </recommendedName>
</protein>
<reference evidence="1 2" key="1">
    <citation type="submission" date="2017-04" db="EMBL/GenBank/DDBJ databases">
        <title>Unexpected and diverse lifestyles within the genus Limnohabitans.</title>
        <authorList>
            <person name="Kasalicky V."/>
            <person name="Mehrshad M."/>
            <person name="Andrei S.-A."/>
            <person name="Salcher M."/>
            <person name="Kratochvilova H."/>
            <person name="Simek K."/>
            <person name="Ghai R."/>
        </authorList>
    </citation>
    <scope>NUCLEOTIDE SEQUENCE [LARGE SCALE GENOMIC DNA]</scope>
    <source>
        <strain evidence="1 2">MWH-C5</strain>
    </source>
</reference>
<keyword evidence="2" id="KW-1185">Reference proteome</keyword>
<sequence length="94" mass="10299">MCGSELTPKLQGLTPADLRLQAQTKRVLQSNDAPPSPCISICRMSDDTTYCEGCWRTLDEIGGWGQRVTDDKRAVWQLIGERLAAHAVASALPK</sequence>
<evidence type="ECO:0000313" key="2">
    <source>
        <dbReference type="Proteomes" id="UP000251341"/>
    </source>
</evidence>
<accession>A0A315EVC8</accession>
<dbReference type="PANTHER" id="PTHR35175">
    <property type="entry name" value="DUF1289 DOMAIN-CONTAINING PROTEIN"/>
    <property type="match status" value="1"/>
</dbReference>
<organism evidence="1 2">
    <name type="scientific">Limnohabitans curvus</name>
    <dbReference type="NCBI Taxonomy" id="323423"/>
    <lineage>
        <taxon>Bacteria</taxon>
        <taxon>Pseudomonadati</taxon>
        <taxon>Pseudomonadota</taxon>
        <taxon>Betaproteobacteria</taxon>
        <taxon>Burkholderiales</taxon>
        <taxon>Comamonadaceae</taxon>
        <taxon>Limnohabitans</taxon>
    </lineage>
</organism>